<protein>
    <submittedName>
        <fullName evidence="1">Uncharacterized protein</fullName>
    </submittedName>
</protein>
<dbReference type="EMBL" id="CP056068">
    <property type="protein sequence ID" value="UKJ90408.2"/>
    <property type="molecule type" value="Genomic_DNA"/>
</dbReference>
<name>A0A976MAQ4_THEOR</name>
<sequence>MDNISQYLSYLGIKSKDNSQNNAARASNRRTLAPLAKKLETDEYMSRVDVEDHIIPIWERETEVSPEKEEMEDVTLSHSYSLLSFISKSITEGTVSSYESDEFELLSESDIEENEVRGVYLYDLQKGLGTDIPGPEAYQVYIKGISVQGNVVECIDASPYSQQFPVILYEWFIGTGYNSIERYSPEPVATGKSFKIPSQAIGKYIFCRAHRLVEPQMNSQNLFFNAGTYDPHINVYQNMYPNQKKFHNVSTICTAGPVDISNELALKLLENLSEESSEDCTLCYNKDYSSAVTYEKSSLLNQTVGITLHISSKIVVEFTRHDEQKHKIFSVENLENKINYLEESDEKTFLELDLNEILVQESHHSDTEILLGIYEGDKVKHYFSLKFDDRIQCLTVLYTIYCMMAQQNTSLDKESWKELLNNGDLEYIVKVVREYLCSI</sequence>
<evidence type="ECO:0000313" key="2">
    <source>
        <dbReference type="Proteomes" id="UP000244803"/>
    </source>
</evidence>
<accession>A0A976MAQ4</accession>
<organism evidence="1 2">
    <name type="scientific">Theileria orientalis</name>
    <dbReference type="NCBI Taxonomy" id="68886"/>
    <lineage>
        <taxon>Eukaryota</taxon>
        <taxon>Sar</taxon>
        <taxon>Alveolata</taxon>
        <taxon>Apicomplexa</taxon>
        <taxon>Aconoidasida</taxon>
        <taxon>Piroplasmida</taxon>
        <taxon>Theileriidae</taxon>
        <taxon>Theileria</taxon>
    </lineage>
</organism>
<dbReference type="OrthoDB" id="338345at2759"/>
<gene>
    <name evidence="1" type="ORF">MACJ_001341</name>
</gene>
<reference evidence="1" key="1">
    <citation type="submission" date="2022-07" db="EMBL/GenBank/DDBJ databases">
        <title>Evaluation of T. orientalis genome assembly methods using nanopore sequencing and analysis of variation between genomes.</title>
        <authorList>
            <person name="Yam J."/>
            <person name="Micallef M.L."/>
            <person name="Liu M."/>
            <person name="Djordjevic S.P."/>
            <person name="Bogema D.R."/>
            <person name="Jenkins C."/>
        </authorList>
    </citation>
    <scope>NUCLEOTIDE SEQUENCE</scope>
    <source>
        <strain evidence="1">Fish Creek</strain>
    </source>
</reference>
<evidence type="ECO:0000313" key="1">
    <source>
        <dbReference type="EMBL" id="UKJ90408.2"/>
    </source>
</evidence>
<proteinExistence type="predicted"/>
<dbReference type="Proteomes" id="UP000244803">
    <property type="component" value="Chromosome 2"/>
</dbReference>
<dbReference type="AlphaFoldDB" id="A0A976MAQ4"/>